<dbReference type="AlphaFoldDB" id="A0A2T5UWA8"/>
<sequence length="390" mass="39612">MSQASIPSPSVVPVALGGLFSLAAAMGIGRFVFTPILPFMVHDAGLSPAQGGLIASANFLAYLIGALAAASGRLTELLPGNRRTIFLTALAISAATTAAMGLFDSVAAFIVIRFVSGLASAYVLVFASALVLDRISAAGRPGLVALHFSGVGLGISGSALMVAGLAASGANWRMLWYASGLVAALALLACTLLIEKAEEPAHTRTRTGEPADRRLLALYVSYGLFGFGYVITTTFISTMARMSASLSPYETAIWTAVGIAAMPSVALWGALARRIGNARTYAIACLVEALGVALSVISDSGAVVVLAAMMVGGTFIAITAIGLMQARLLSRGNPHSVLALMTASFGLGQMVGPTLAGFAYDATGSFLLPSLAAAVALVIAAALALTPERG</sequence>
<dbReference type="InterPro" id="IPR036259">
    <property type="entry name" value="MFS_trans_sf"/>
</dbReference>
<dbReference type="EMBL" id="QAYG01000012">
    <property type="protein sequence ID" value="PTW55793.1"/>
    <property type="molecule type" value="Genomic_DNA"/>
</dbReference>
<name>A0A2T5UWA8_9HYPH</name>
<dbReference type="SUPFAM" id="SSF103473">
    <property type="entry name" value="MFS general substrate transporter"/>
    <property type="match status" value="1"/>
</dbReference>
<keyword evidence="1 4" id="KW-0812">Transmembrane</keyword>
<feature type="transmembrane region" description="Helical" evidence="4">
    <location>
        <begin position="12"/>
        <end position="33"/>
    </location>
</feature>
<feature type="domain" description="Major facilitator superfamily (MFS) profile" evidence="5">
    <location>
        <begin position="10"/>
        <end position="388"/>
    </location>
</feature>
<keyword evidence="3 4" id="KW-0472">Membrane</keyword>
<proteinExistence type="predicted"/>
<dbReference type="Pfam" id="PF06779">
    <property type="entry name" value="MFS_4"/>
    <property type="match status" value="1"/>
</dbReference>
<evidence type="ECO:0000256" key="1">
    <source>
        <dbReference type="ARBA" id="ARBA00022692"/>
    </source>
</evidence>
<feature type="transmembrane region" description="Helical" evidence="4">
    <location>
        <begin position="84"/>
        <end position="103"/>
    </location>
</feature>
<feature type="transmembrane region" description="Helical" evidence="4">
    <location>
        <begin position="278"/>
        <end position="297"/>
    </location>
</feature>
<feature type="transmembrane region" description="Helical" evidence="4">
    <location>
        <begin position="144"/>
        <end position="168"/>
    </location>
</feature>
<dbReference type="PROSITE" id="PS50850">
    <property type="entry name" value="MFS"/>
    <property type="match status" value="1"/>
</dbReference>
<dbReference type="InterPro" id="IPR020846">
    <property type="entry name" value="MFS_dom"/>
</dbReference>
<dbReference type="Gene3D" id="1.20.1250.20">
    <property type="entry name" value="MFS general substrate transporter like domains"/>
    <property type="match status" value="2"/>
</dbReference>
<evidence type="ECO:0000256" key="3">
    <source>
        <dbReference type="ARBA" id="ARBA00023136"/>
    </source>
</evidence>
<dbReference type="Proteomes" id="UP000244081">
    <property type="component" value="Unassembled WGS sequence"/>
</dbReference>
<feature type="transmembrane region" description="Helical" evidence="4">
    <location>
        <begin position="109"/>
        <end position="132"/>
    </location>
</feature>
<feature type="transmembrane region" description="Helical" evidence="4">
    <location>
        <begin position="215"/>
        <end position="240"/>
    </location>
</feature>
<dbReference type="GO" id="GO:0022857">
    <property type="term" value="F:transmembrane transporter activity"/>
    <property type="evidence" value="ECO:0007669"/>
    <property type="project" value="InterPro"/>
</dbReference>
<feature type="transmembrane region" description="Helical" evidence="4">
    <location>
        <begin position="53"/>
        <end position="72"/>
    </location>
</feature>
<evidence type="ECO:0000259" key="5">
    <source>
        <dbReference type="PROSITE" id="PS50850"/>
    </source>
</evidence>
<dbReference type="GO" id="GO:0005886">
    <property type="term" value="C:plasma membrane"/>
    <property type="evidence" value="ECO:0007669"/>
    <property type="project" value="TreeGrafter"/>
</dbReference>
<reference evidence="6 7" key="1">
    <citation type="submission" date="2018-04" db="EMBL/GenBank/DDBJ databases">
        <title>Genomic Encyclopedia of Archaeal and Bacterial Type Strains, Phase II (KMG-II): from individual species to whole genera.</title>
        <authorList>
            <person name="Goeker M."/>
        </authorList>
    </citation>
    <scope>NUCLEOTIDE SEQUENCE [LARGE SCALE GENOMIC DNA]</scope>
    <source>
        <strain evidence="6 7">DSM 23382</strain>
    </source>
</reference>
<keyword evidence="2 4" id="KW-1133">Transmembrane helix</keyword>
<dbReference type="InterPro" id="IPR010645">
    <property type="entry name" value="MFS_4"/>
</dbReference>
<feature type="transmembrane region" description="Helical" evidence="4">
    <location>
        <begin position="174"/>
        <end position="194"/>
    </location>
</feature>
<evidence type="ECO:0000313" key="6">
    <source>
        <dbReference type="EMBL" id="PTW55793.1"/>
    </source>
</evidence>
<protein>
    <submittedName>
        <fullName evidence="6">Putative MFS family arabinose efflux permease</fullName>
    </submittedName>
</protein>
<keyword evidence="7" id="KW-1185">Reference proteome</keyword>
<feature type="transmembrane region" description="Helical" evidence="4">
    <location>
        <begin position="366"/>
        <end position="385"/>
    </location>
</feature>
<dbReference type="OrthoDB" id="9797953at2"/>
<dbReference type="PANTHER" id="PTHR23537:SF1">
    <property type="entry name" value="SUGAR TRANSPORTER"/>
    <property type="match status" value="1"/>
</dbReference>
<dbReference type="PANTHER" id="PTHR23537">
    <property type="match status" value="1"/>
</dbReference>
<organism evidence="6 7">
    <name type="scientific">Breoghania corrubedonensis</name>
    <dbReference type="NCBI Taxonomy" id="665038"/>
    <lineage>
        <taxon>Bacteria</taxon>
        <taxon>Pseudomonadati</taxon>
        <taxon>Pseudomonadota</taxon>
        <taxon>Alphaproteobacteria</taxon>
        <taxon>Hyphomicrobiales</taxon>
        <taxon>Stappiaceae</taxon>
        <taxon>Breoghania</taxon>
    </lineage>
</organism>
<evidence type="ECO:0000256" key="4">
    <source>
        <dbReference type="SAM" id="Phobius"/>
    </source>
</evidence>
<comment type="caution">
    <text evidence="6">The sequence shown here is derived from an EMBL/GenBank/DDBJ whole genome shotgun (WGS) entry which is preliminary data.</text>
</comment>
<dbReference type="RefSeq" id="WP_107991818.1">
    <property type="nucleotide sequence ID" value="NZ_QAYG01000012.1"/>
</dbReference>
<feature type="transmembrane region" description="Helical" evidence="4">
    <location>
        <begin position="252"/>
        <end position="271"/>
    </location>
</feature>
<feature type="transmembrane region" description="Helical" evidence="4">
    <location>
        <begin position="303"/>
        <end position="324"/>
    </location>
</feature>
<evidence type="ECO:0000256" key="2">
    <source>
        <dbReference type="ARBA" id="ARBA00022989"/>
    </source>
</evidence>
<accession>A0A2T5UWA8</accession>
<evidence type="ECO:0000313" key="7">
    <source>
        <dbReference type="Proteomes" id="UP000244081"/>
    </source>
</evidence>
<gene>
    <name evidence="6" type="ORF">C8N35_112118</name>
</gene>
<feature type="transmembrane region" description="Helical" evidence="4">
    <location>
        <begin position="336"/>
        <end position="360"/>
    </location>
</feature>